<protein>
    <submittedName>
        <fullName evidence="1">PmoA family protein</fullName>
    </submittedName>
</protein>
<evidence type="ECO:0000313" key="1">
    <source>
        <dbReference type="EMBL" id="XBH00890.1"/>
    </source>
</evidence>
<proteinExistence type="predicted"/>
<organism evidence="1">
    <name type="scientific">Singulisphaera sp. Ch08</name>
    <dbReference type="NCBI Taxonomy" id="3120278"/>
    <lineage>
        <taxon>Bacteria</taxon>
        <taxon>Pseudomonadati</taxon>
        <taxon>Planctomycetota</taxon>
        <taxon>Planctomycetia</taxon>
        <taxon>Isosphaerales</taxon>
        <taxon>Isosphaeraceae</taxon>
        <taxon>Singulisphaera</taxon>
    </lineage>
</organism>
<reference evidence="1" key="1">
    <citation type="submission" date="2024-05" db="EMBL/GenBank/DDBJ databases">
        <title>Planctomycetes of the genus Singulisphaera possess chitinolytic capabilities.</title>
        <authorList>
            <person name="Ivanova A."/>
        </authorList>
    </citation>
    <scope>NUCLEOTIDE SEQUENCE</scope>
    <source>
        <strain evidence="1">Ch08T</strain>
    </source>
</reference>
<dbReference type="RefSeq" id="WP_406693572.1">
    <property type="nucleotide sequence ID" value="NZ_CP155447.1"/>
</dbReference>
<dbReference type="EMBL" id="CP155447">
    <property type="protein sequence ID" value="XBH00890.1"/>
    <property type="molecule type" value="Genomic_DNA"/>
</dbReference>
<name>A0AAU7C6X9_9BACT</name>
<sequence>MALMKFSLVTAILAIGLGITVDSFGEESWVVVVRAGDHDRVDTPVRIDLNAAPGAETQARVPSLATGPKPFLLKELSQDGKTLHDPIVAQIETLARESGPPVRLTWILKGMTAAGTERRFKAVSGQAVNATNPWTLSDPTAGPLVLKNRDRPFFQYNTRPVSHPDYPPIQTRDAYLHPAYTPSGALITGDFSRHHPHHRGIFLAYTKTQVGSDHPDFWNIQSGSGKVVFDRLDRAETGPVTARIESRHRWEAKGRGTVLNERWQIEAYDIPDSPYWVFDLTATQQATGASMELLPYRYGGMAYRGPEPFVKGPLDVLTSEGRNRLGGDQKPTRWVDLTGPVEEGSDRYGGAMILDHPSNVNHPTVARIHPILLPFFCYVPGHDVKVSIGSGEPTVFRYRVVIHDGRPDSKLNQRLWRDFAEPPVVVVESKAASR</sequence>
<accession>A0AAU7C6X9</accession>
<gene>
    <name evidence="1" type="ORF">V5E97_21280</name>
</gene>
<dbReference type="Pfam" id="PF14100">
    <property type="entry name" value="DUF6807"/>
    <property type="match status" value="1"/>
</dbReference>
<dbReference type="InterPro" id="IPR029475">
    <property type="entry name" value="DUF6807"/>
</dbReference>
<dbReference type="AlphaFoldDB" id="A0AAU7C6X9"/>